<protein>
    <submittedName>
        <fullName evidence="2">Uncharacterized protein</fullName>
    </submittedName>
</protein>
<accession>A0A1F7TYE2</accession>
<dbReference type="AlphaFoldDB" id="A0A1F7TYE2"/>
<evidence type="ECO:0000313" key="2">
    <source>
        <dbReference type="EMBL" id="OGL71040.1"/>
    </source>
</evidence>
<dbReference type="EMBL" id="MGDX01000018">
    <property type="protein sequence ID" value="OGL71040.1"/>
    <property type="molecule type" value="Genomic_DNA"/>
</dbReference>
<reference evidence="2 3" key="1">
    <citation type="journal article" date="2016" name="Nat. Commun.">
        <title>Thousands of microbial genomes shed light on interconnected biogeochemical processes in an aquifer system.</title>
        <authorList>
            <person name="Anantharaman K."/>
            <person name="Brown C.T."/>
            <person name="Hug L.A."/>
            <person name="Sharon I."/>
            <person name="Castelle C.J."/>
            <person name="Probst A.J."/>
            <person name="Thomas B.C."/>
            <person name="Singh A."/>
            <person name="Wilkins M.J."/>
            <person name="Karaoz U."/>
            <person name="Brodie E.L."/>
            <person name="Williams K.H."/>
            <person name="Hubbard S.S."/>
            <person name="Banfield J.F."/>
        </authorList>
    </citation>
    <scope>NUCLEOTIDE SEQUENCE [LARGE SCALE GENOMIC DNA]</scope>
</reference>
<organism evidence="2 3">
    <name type="scientific">Candidatus Uhrbacteria bacterium RIFCSPHIGHO2_02_FULL_53_13</name>
    <dbReference type="NCBI Taxonomy" id="1802389"/>
    <lineage>
        <taxon>Bacteria</taxon>
        <taxon>Candidatus Uhriibacteriota</taxon>
    </lineage>
</organism>
<dbReference type="Proteomes" id="UP000177097">
    <property type="component" value="Unassembled WGS sequence"/>
</dbReference>
<comment type="caution">
    <text evidence="2">The sequence shown here is derived from an EMBL/GenBank/DDBJ whole genome shotgun (WGS) entry which is preliminary data.</text>
</comment>
<feature type="region of interest" description="Disordered" evidence="1">
    <location>
        <begin position="68"/>
        <end position="89"/>
    </location>
</feature>
<feature type="region of interest" description="Disordered" evidence="1">
    <location>
        <begin position="26"/>
        <end position="50"/>
    </location>
</feature>
<gene>
    <name evidence="2" type="ORF">A3C17_00665</name>
</gene>
<dbReference type="STRING" id="1802389.A3C17_00665"/>
<sequence>MTDRHTVFVGRLPHGRARVRDAFDKWLDDPKNQPPLSAVWPPTGDNGRGPTRLGETLEEMMDSLLLGEPTDPWERRKAGLLPTLKKPAL</sequence>
<evidence type="ECO:0000313" key="3">
    <source>
        <dbReference type="Proteomes" id="UP000177097"/>
    </source>
</evidence>
<proteinExistence type="predicted"/>
<evidence type="ECO:0000256" key="1">
    <source>
        <dbReference type="SAM" id="MobiDB-lite"/>
    </source>
</evidence>
<name>A0A1F7TYE2_9BACT</name>